<proteinExistence type="predicted"/>
<dbReference type="InterPro" id="IPR058922">
    <property type="entry name" value="WHD_DRP"/>
</dbReference>
<feature type="domain" description="NB-ARC" evidence="3">
    <location>
        <begin position="39"/>
        <end position="207"/>
    </location>
</feature>
<protein>
    <submittedName>
        <fullName evidence="6">Uncharacterized protein</fullName>
    </submittedName>
</protein>
<evidence type="ECO:0000256" key="1">
    <source>
        <dbReference type="ARBA" id="ARBA00022737"/>
    </source>
</evidence>
<feature type="domain" description="Disease resistance protein winged helix" evidence="4">
    <location>
        <begin position="289"/>
        <end position="360"/>
    </location>
</feature>
<keyword evidence="7" id="KW-1185">Reference proteome</keyword>
<dbReference type="FunFam" id="1.10.10.10:FF:000322">
    <property type="entry name" value="Probable disease resistance protein At1g63360"/>
    <property type="match status" value="1"/>
</dbReference>
<dbReference type="OrthoDB" id="656806at2759"/>
<dbReference type="SUPFAM" id="SSF52058">
    <property type="entry name" value="L domain-like"/>
    <property type="match status" value="1"/>
</dbReference>
<dbReference type="PANTHER" id="PTHR23155:SF1116">
    <property type="entry name" value="OS12G0273300 PROTEIN"/>
    <property type="match status" value="1"/>
</dbReference>
<dbReference type="GO" id="GO:0042742">
    <property type="term" value="P:defense response to bacterium"/>
    <property type="evidence" value="ECO:0007669"/>
    <property type="project" value="UniProtKB-ARBA"/>
</dbReference>
<dbReference type="PANTHER" id="PTHR23155">
    <property type="entry name" value="DISEASE RESISTANCE PROTEIN RP"/>
    <property type="match status" value="1"/>
</dbReference>
<dbReference type="AlphaFoldDB" id="A0A3L6REE2"/>
<dbReference type="Pfam" id="PF23598">
    <property type="entry name" value="LRR_14"/>
    <property type="match status" value="2"/>
</dbReference>
<dbReference type="InterPro" id="IPR002182">
    <property type="entry name" value="NB-ARC"/>
</dbReference>
<comment type="caution">
    <text evidence="6">The sequence shown here is derived from an EMBL/GenBank/DDBJ whole genome shotgun (WGS) entry which is preliminary data.</text>
</comment>
<dbReference type="GO" id="GO:0002758">
    <property type="term" value="P:innate immune response-activating signaling pathway"/>
    <property type="evidence" value="ECO:0007669"/>
    <property type="project" value="UniProtKB-ARBA"/>
</dbReference>
<dbReference type="SUPFAM" id="SSF52540">
    <property type="entry name" value="P-loop containing nucleoside triphosphate hydrolases"/>
    <property type="match status" value="1"/>
</dbReference>
<name>A0A3L6REE2_PANMI</name>
<dbReference type="EMBL" id="PQIB02000009">
    <property type="protein sequence ID" value="RLN00295.1"/>
    <property type="molecule type" value="Genomic_DNA"/>
</dbReference>
<evidence type="ECO:0000313" key="7">
    <source>
        <dbReference type="Proteomes" id="UP000275267"/>
    </source>
</evidence>
<dbReference type="Gene3D" id="1.10.8.430">
    <property type="entry name" value="Helical domain of apoptotic protease-activating factors"/>
    <property type="match status" value="1"/>
</dbReference>
<dbReference type="Pfam" id="PF23559">
    <property type="entry name" value="WHD_DRP"/>
    <property type="match status" value="1"/>
</dbReference>
<dbReference type="GO" id="GO:0009626">
    <property type="term" value="P:plant-type hypersensitive response"/>
    <property type="evidence" value="ECO:0007669"/>
    <property type="project" value="UniProtKB-ARBA"/>
</dbReference>
<gene>
    <name evidence="6" type="ORF">C2845_PM06G31910</name>
</gene>
<evidence type="ECO:0000259" key="4">
    <source>
        <dbReference type="Pfam" id="PF23559"/>
    </source>
</evidence>
<evidence type="ECO:0000313" key="6">
    <source>
        <dbReference type="EMBL" id="RLN00295.1"/>
    </source>
</evidence>
<dbReference type="InterPro" id="IPR027417">
    <property type="entry name" value="P-loop_NTPase"/>
</dbReference>
<keyword evidence="2" id="KW-0611">Plant defense</keyword>
<dbReference type="Gene3D" id="3.40.50.300">
    <property type="entry name" value="P-loop containing nucleotide triphosphate hydrolases"/>
    <property type="match status" value="1"/>
</dbReference>
<dbReference type="Proteomes" id="UP000275267">
    <property type="component" value="Unassembled WGS sequence"/>
</dbReference>
<dbReference type="STRING" id="4540.A0A3L6REE2"/>
<feature type="domain" description="Disease resistance R13L4/SHOC-2-like LRR" evidence="5">
    <location>
        <begin position="409"/>
        <end position="557"/>
    </location>
</feature>
<dbReference type="PRINTS" id="PR00364">
    <property type="entry name" value="DISEASERSIST"/>
</dbReference>
<keyword evidence="1" id="KW-0677">Repeat</keyword>
<dbReference type="InterPro" id="IPR055414">
    <property type="entry name" value="LRR_R13L4/SHOC2-like"/>
</dbReference>
<evidence type="ECO:0000256" key="2">
    <source>
        <dbReference type="ARBA" id="ARBA00022821"/>
    </source>
</evidence>
<feature type="domain" description="Disease resistance R13L4/SHOC-2-like LRR" evidence="5">
    <location>
        <begin position="587"/>
        <end position="694"/>
    </location>
</feature>
<dbReference type="InterPro" id="IPR036388">
    <property type="entry name" value="WH-like_DNA-bd_sf"/>
</dbReference>
<dbReference type="InterPro" id="IPR044974">
    <property type="entry name" value="Disease_R_plants"/>
</dbReference>
<dbReference type="InterPro" id="IPR042197">
    <property type="entry name" value="Apaf_helical"/>
</dbReference>
<reference evidence="7" key="1">
    <citation type="journal article" date="2019" name="Nat. Commun.">
        <title>The genome of broomcorn millet.</title>
        <authorList>
            <person name="Zou C."/>
            <person name="Miki D."/>
            <person name="Li D."/>
            <person name="Tang Q."/>
            <person name="Xiao L."/>
            <person name="Rajput S."/>
            <person name="Deng P."/>
            <person name="Jia W."/>
            <person name="Huang R."/>
            <person name="Zhang M."/>
            <person name="Sun Y."/>
            <person name="Hu J."/>
            <person name="Fu X."/>
            <person name="Schnable P.S."/>
            <person name="Li F."/>
            <person name="Zhang H."/>
            <person name="Feng B."/>
            <person name="Zhu X."/>
            <person name="Liu R."/>
            <person name="Schnable J.C."/>
            <person name="Zhu J.-K."/>
            <person name="Zhang H."/>
        </authorList>
    </citation>
    <scope>NUCLEOTIDE SEQUENCE [LARGE SCALE GENOMIC DNA]</scope>
</reference>
<accession>A0A3L6REE2</accession>
<evidence type="ECO:0000259" key="5">
    <source>
        <dbReference type="Pfam" id="PF23598"/>
    </source>
</evidence>
<sequence>MSYKFDELASNFSQVVQIDPRLPALFIEAKRLVGIDGPREKIIEWLKEDDDFGRQLKVVSIVGFGGLGKMTLTNQVYEKMKGRFDCSCFVPVSRNPNVAKMLADMLKELGSCVDPSDDERQLINKLRAFLQDKRYFVIVDDIWSLQAWEVVKAALSENNLNSRIITTTRITNVATSCCSSLAGYVHKIQPLSDQQSQQLFFKRVFGDSSACPPHMEKITHGILEKCHGLPLAIITVASLLAGKSNKDQWEQVYNSMSSAFSHQGMRDILLLSYYDLPHYLKTCLLYLSMYPEDYKIEREELIWKWIAEGLVIEVRGQTADQVAENYFNELVNRSLIQPIYIQYDGRAEACRVHDLVLDLIVSLSAEENLVSIVEGQSYNGGGHKIRRLSVQSKHFGDEVMQEIMDKWSQVRSISFYGCDEQGIPHLQKLHSLRVLVFSRYSYHLGNQHVKYIGSMFQLKFLSISSPRITELPEDIRDLEHLQTLDIRFSGITKLPPSIGRLQRLVLLLVSPHVELPDEIGDLHALQELSPINNSSMNFLETLRRLTKLKTVGIYLADGDRLGHDTGSGCQDRTGKSLHLRGHTCSTLHAPDERLTINTQQFRRLKQFVFRIIHGGGLEMLFSQEAMPELRRLHLEFGAQETESKMGFEFSFEHLASLEHIVIAIDRHGATRSRVEAAEAAVKNSVSIHPGRPTLHVYFSGRGTPAHL</sequence>
<dbReference type="Pfam" id="PF00931">
    <property type="entry name" value="NB-ARC"/>
    <property type="match status" value="1"/>
</dbReference>
<dbReference type="InterPro" id="IPR032675">
    <property type="entry name" value="LRR_dom_sf"/>
</dbReference>
<dbReference type="GO" id="GO:0043531">
    <property type="term" value="F:ADP binding"/>
    <property type="evidence" value="ECO:0007669"/>
    <property type="project" value="InterPro"/>
</dbReference>
<evidence type="ECO:0000259" key="3">
    <source>
        <dbReference type="Pfam" id="PF00931"/>
    </source>
</evidence>
<dbReference type="Gene3D" id="1.10.10.10">
    <property type="entry name" value="Winged helix-like DNA-binding domain superfamily/Winged helix DNA-binding domain"/>
    <property type="match status" value="1"/>
</dbReference>
<organism evidence="6 7">
    <name type="scientific">Panicum miliaceum</name>
    <name type="common">Proso millet</name>
    <name type="synonym">Broomcorn millet</name>
    <dbReference type="NCBI Taxonomy" id="4540"/>
    <lineage>
        <taxon>Eukaryota</taxon>
        <taxon>Viridiplantae</taxon>
        <taxon>Streptophyta</taxon>
        <taxon>Embryophyta</taxon>
        <taxon>Tracheophyta</taxon>
        <taxon>Spermatophyta</taxon>
        <taxon>Magnoliopsida</taxon>
        <taxon>Liliopsida</taxon>
        <taxon>Poales</taxon>
        <taxon>Poaceae</taxon>
        <taxon>PACMAD clade</taxon>
        <taxon>Panicoideae</taxon>
        <taxon>Panicodae</taxon>
        <taxon>Paniceae</taxon>
        <taxon>Panicinae</taxon>
        <taxon>Panicum</taxon>
        <taxon>Panicum sect. Panicum</taxon>
    </lineage>
</organism>
<dbReference type="Gene3D" id="3.80.10.10">
    <property type="entry name" value="Ribonuclease Inhibitor"/>
    <property type="match status" value="1"/>
</dbReference>